<accession>A0ABM0LUL2</accession>
<dbReference type="RefSeq" id="XP_006811453.1">
    <property type="nucleotide sequence ID" value="XM_006811390.1"/>
</dbReference>
<gene>
    <name evidence="3" type="primary">LOC102805208</name>
</gene>
<name>A0ABM0LUL2_SACKO</name>
<dbReference type="PANTHER" id="PTHR33050">
    <property type="entry name" value="REVERSE TRANSCRIPTASE DOMAIN-CONTAINING PROTEIN"/>
    <property type="match status" value="1"/>
</dbReference>
<dbReference type="InterPro" id="IPR043502">
    <property type="entry name" value="DNA/RNA_pol_sf"/>
</dbReference>
<organism evidence="2 3">
    <name type="scientific">Saccoglossus kowalevskii</name>
    <name type="common">Acorn worm</name>
    <dbReference type="NCBI Taxonomy" id="10224"/>
    <lineage>
        <taxon>Eukaryota</taxon>
        <taxon>Metazoa</taxon>
        <taxon>Hemichordata</taxon>
        <taxon>Enteropneusta</taxon>
        <taxon>Harrimaniidae</taxon>
        <taxon>Saccoglossus</taxon>
    </lineage>
</organism>
<dbReference type="PANTHER" id="PTHR33050:SF8">
    <property type="entry name" value="REVERSE TRANSCRIPTASE DOMAIN-CONTAINING PROTEIN"/>
    <property type="match status" value="1"/>
</dbReference>
<protein>
    <submittedName>
        <fullName evidence="3">Uncharacterized protein LOC102805208</fullName>
    </submittedName>
</protein>
<dbReference type="InterPro" id="IPR000477">
    <property type="entry name" value="RT_dom"/>
</dbReference>
<dbReference type="InterPro" id="IPR043128">
    <property type="entry name" value="Rev_trsase/Diguanyl_cyclase"/>
</dbReference>
<dbReference type="GeneID" id="102805208"/>
<evidence type="ECO:0000313" key="2">
    <source>
        <dbReference type="Proteomes" id="UP000694865"/>
    </source>
</evidence>
<dbReference type="InterPro" id="IPR052055">
    <property type="entry name" value="Hepadnavirus_pol/RT"/>
</dbReference>
<keyword evidence="2" id="KW-1185">Reference proteome</keyword>
<sequence length="295" mass="33693">MGYDSLVVYLDDFLVITESYESCIKAVNVLIRLLRNLGFSISWRKVEGPTQRISFIGITIDSRAMRLELSNHKQAELIEILTSFETKTRANKRQLQSLAGELNWAAQVAQGGRGSHGINANYPALHCWRECMAIFNGRPISLNPWPISDLHMDASNYASGIYFKGDWQYTVWELDWPQTCKLHINYKEVLSLYLAACRWAPYCQNKLDVHTDNTIAQAIINKDASPEPIVMTFLRHLFWMSVLHNFHIQAVHIPGHINDIPGAISRLHQPDLEEKEPVLDQQVAAYKAAIFAHYT</sequence>
<feature type="domain" description="Reverse transcriptase" evidence="1">
    <location>
        <begin position="1"/>
        <end position="60"/>
    </location>
</feature>
<reference evidence="3" key="1">
    <citation type="submission" date="2025-08" db="UniProtKB">
        <authorList>
            <consortium name="RefSeq"/>
        </authorList>
    </citation>
    <scope>IDENTIFICATION</scope>
    <source>
        <tissue evidence="3">Testes</tissue>
    </source>
</reference>
<proteinExistence type="predicted"/>
<dbReference type="CDD" id="cd09275">
    <property type="entry name" value="RNase_HI_RT_DIRS1"/>
    <property type="match status" value="1"/>
</dbReference>
<dbReference type="Gene3D" id="3.30.70.270">
    <property type="match status" value="1"/>
</dbReference>
<dbReference type="SUPFAM" id="SSF56672">
    <property type="entry name" value="DNA/RNA polymerases"/>
    <property type="match status" value="1"/>
</dbReference>
<dbReference type="PROSITE" id="PS50878">
    <property type="entry name" value="RT_POL"/>
    <property type="match status" value="1"/>
</dbReference>
<evidence type="ECO:0000259" key="1">
    <source>
        <dbReference type="PROSITE" id="PS50878"/>
    </source>
</evidence>
<evidence type="ECO:0000313" key="3">
    <source>
        <dbReference type="RefSeq" id="XP_006811453.1"/>
    </source>
</evidence>
<dbReference type="Proteomes" id="UP000694865">
    <property type="component" value="Unplaced"/>
</dbReference>